<protein>
    <submittedName>
        <fullName evidence="1">Uncharacterized protein</fullName>
    </submittedName>
</protein>
<dbReference type="EMBL" id="KP726894">
    <property type="protein sequence ID" value="ALK43872.1"/>
    <property type="molecule type" value="Genomic_DNA"/>
</dbReference>
<name>A0A0P0LXG1_ENTCL</name>
<keyword evidence="1" id="KW-0614">Plasmid</keyword>
<dbReference type="AlphaFoldDB" id="A0A0P0LXG1"/>
<sequence length="86" mass="10460">MSSKMYEKEYEIYFNSLKEGDEVLTFAEFIECMKCFEDEKYQYRVFLNKEPDNARLFKTEKEALDAYRILTMYGHKVTIEKKEVKN</sequence>
<geneLocation type="plasmid" evidence="1">
    <name>pKPC-ECN49</name>
</geneLocation>
<evidence type="ECO:0000313" key="1">
    <source>
        <dbReference type="EMBL" id="ALK43872.1"/>
    </source>
</evidence>
<organism evidence="1">
    <name type="scientific">Enterobacter cloacae</name>
    <dbReference type="NCBI Taxonomy" id="550"/>
    <lineage>
        <taxon>Bacteria</taxon>
        <taxon>Pseudomonadati</taxon>
        <taxon>Pseudomonadota</taxon>
        <taxon>Gammaproteobacteria</taxon>
        <taxon>Enterobacterales</taxon>
        <taxon>Enterobacteriaceae</taxon>
        <taxon>Enterobacter</taxon>
        <taxon>Enterobacter cloacae complex</taxon>
    </lineage>
</organism>
<accession>A0A0P0LXG1</accession>
<reference evidence="1" key="1">
    <citation type="submission" date="2015-01" db="EMBL/GenBank/DDBJ databases">
        <authorList>
            <person name="Zhao X.J."/>
            <person name="Ma P."/>
        </authorList>
    </citation>
    <scope>NUCLEOTIDE SEQUENCE</scope>
    <source>
        <strain evidence="1">ECN49</strain>
        <plasmid evidence="1">pKPC-ECN49</plasmid>
    </source>
</reference>
<proteinExistence type="predicted"/>